<dbReference type="Gene3D" id="1.10.150.130">
    <property type="match status" value="1"/>
</dbReference>
<dbReference type="GO" id="GO:0009037">
    <property type="term" value="F:tyrosine-based site-specific recombinase activity"/>
    <property type="evidence" value="ECO:0007669"/>
    <property type="project" value="UniProtKB-UniRule"/>
</dbReference>
<dbReference type="InterPro" id="IPR013762">
    <property type="entry name" value="Integrase-like_cat_sf"/>
</dbReference>
<dbReference type="SUPFAM" id="SSF56349">
    <property type="entry name" value="DNA breaking-rejoining enzymes"/>
    <property type="match status" value="1"/>
</dbReference>
<evidence type="ECO:0000256" key="7">
    <source>
        <dbReference type="ARBA" id="ARBA00023172"/>
    </source>
</evidence>
<comment type="subcellular location">
    <subcellularLocation>
        <location evidence="1 9">Cytoplasm</location>
    </subcellularLocation>
</comment>
<evidence type="ECO:0000313" key="12">
    <source>
        <dbReference type="EMBL" id="MCM0619640.1"/>
    </source>
</evidence>
<evidence type="ECO:0000256" key="1">
    <source>
        <dbReference type="ARBA" id="ARBA00004496"/>
    </source>
</evidence>
<dbReference type="EMBL" id="JAMOIL010000005">
    <property type="protein sequence ID" value="MCM0619640.1"/>
    <property type="molecule type" value="Genomic_DNA"/>
</dbReference>
<gene>
    <name evidence="9" type="primary">xerC</name>
    <name evidence="12" type="ORF">M8330_04945</name>
</gene>
<comment type="function">
    <text evidence="9">Site-specific tyrosine recombinase, which acts by catalyzing the cutting and rejoining of the recombining DNA molecules. The XerC-XerD complex is essential to convert dimers of the bacterial chromosome into monomers to permit their segregation at cell division. It also contributes to the segregational stability of plasmids.</text>
</comment>
<dbReference type="GO" id="GO:0051301">
    <property type="term" value="P:cell division"/>
    <property type="evidence" value="ECO:0007669"/>
    <property type="project" value="UniProtKB-KW"/>
</dbReference>
<dbReference type="CDD" id="cd00798">
    <property type="entry name" value="INT_XerDC_C"/>
    <property type="match status" value="1"/>
</dbReference>
<feature type="active site" evidence="9">
    <location>
        <position position="269"/>
    </location>
</feature>
<keyword evidence="2 9" id="KW-0963">Cytoplasm</keyword>
<dbReference type="AlphaFoldDB" id="A0A9X2D5W3"/>
<feature type="active site" evidence="9">
    <location>
        <position position="171"/>
    </location>
</feature>
<keyword evidence="7 9" id="KW-0233">DNA recombination</keyword>
<evidence type="ECO:0000259" key="11">
    <source>
        <dbReference type="PROSITE" id="PS51900"/>
    </source>
</evidence>
<evidence type="ECO:0000313" key="13">
    <source>
        <dbReference type="Proteomes" id="UP001139485"/>
    </source>
</evidence>
<evidence type="ECO:0000256" key="2">
    <source>
        <dbReference type="ARBA" id="ARBA00022490"/>
    </source>
</evidence>
<dbReference type="InterPro" id="IPR010998">
    <property type="entry name" value="Integrase_recombinase_N"/>
</dbReference>
<dbReference type="PANTHER" id="PTHR30349">
    <property type="entry name" value="PHAGE INTEGRASE-RELATED"/>
    <property type="match status" value="1"/>
</dbReference>
<proteinExistence type="inferred from homology"/>
<keyword evidence="8 9" id="KW-0131">Cell cycle</keyword>
<dbReference type="GO" id="GO:0003677">
    <property type="term" value="F:DNA binding"/>
    <property type="evidence" value="ECO:0007669"/>
    <property type="project" value="UniProtKB-UniRule"/>
</dbReference>
<evidence type="ECO:0000256" key="6">
    <source>
        <dbReference type="ARBA" id="ARBA00023125"/>
    </source>
</evidence>
<dbReference type="GO" id="GO:0006313">
    <property type="term" value="P:DNA transposition"/>
    <property type="evidence" value="ECO:0007669"/>
    <property type="project" value="UniProtKB-UniRule"/>
</dbReference>
<evidence type="ECO:0000256" key="4">
    <source>
        <dbReference type="ARBA" id="ARBA00022829"/>
    </source>
</evidence>
<feature type="active site" evidence="9">
    <location>
        <position position="266"/>
    </location>
</feature>
<dbReference type="InterPro" id="IPR050090">
    <property type="entry name" value="Tyrosine_recombinase_XerCD"/>
</dbReference>
<comment type="subunit">
    <text evidence="9">Forms a cyclic heterotetrameric complex composed of two molecules of XerC and two molecules of XerD.</text>
</comment>
<dbReference type="SUPFAM" id="SSF47823">
    <property type="entry name" value="lambda integrase-like, N-terminal domain"/>
    <property type="match status" value="1"/>
</dbReference>
<dbReference type="Proteomes" id="UP001139485">
    <property type="component" value="Unassembled WGS sequence"/>
</dbReference>
<evidence type="ECO:0000256" key="8">
    <source>
        <dbReference type="ARBA" id="ARBA00023306"/>
    </source>
</evidence>
<evidence type="ECO:0000256" key="5">
    <source>
        <dbReference type="ARBA" id="ARBA00022908"/>
    </source>
</evidence>
<accession>A0A9X2D5W3</accession>
<dbReference type="RefSeq" id="WP_250826434.1">
    <property type="nucleotide sequence ID" value="NZ_JAMOIL010000005.1"/>
</dbReference>
<dbReference type="PROSITE" id="PS51898">
    <property type="entry name" value="TYR_RECOMBINASE"/>
    <property type="match status" value="1"/>
</dbReference>
<dbReference type="InterPro" id="IPR004107">
    <property type="entry name" value="Integrase_SAM-like_N"/>
</dbReference>
<keyword evidence="5 9" id="KW-0229">DNA integration</keyword>
<dbReference type="HAMAP" id="MF_01808">
    <property type="entry name" value="Recomb_XerC_XerD"/>
    <property type="match status" value="1"/>
</dbReference>
<keyword evidence="3 9" id="KW-0132">Cell division</keyword>
<evidence type="ECO:0000256" key="3">
    <source>
        <dbReference type="ARBA" id="ARBA00022618"/>
    </source>
</evidence>
<dbReference type="InterPro" id="IPR044068">
    <property type="entry name" value="CB"/>
</dbReference>
<keyword evidence="4 9" id="KW-0159">Chromosome partition</keyword>
<evidence type="ECO:0000259" key="10">
    <source>
        <dbReference type="PROSITE" id="PS51898"/>
    </source>
</evidence>
<feature type="domain" description="Core-binding (CB)" evidence="11">
    <location>
        <begin position="20"/>
        <end position="106"/>
    </location>
</feature>
<dbReference type="InterPro" id="IPR002104">
    <property type="entry name" value="Integrase_catalytic"/>
</dbReference>
<comment type="caution">
    <text evidence="12">The sequence shown here is derived from an EMBL/GenBank/DDBJ whole genome shotgun (WGS) entry which is preliminary data.</text>
</comment>
<dbReference type="PANTHER" id="PTHR30349:SF77">
    <property type="entry name" value="TYROSINE RECOMBINASE XERC"/>
    <property type="match status" value="1"/>
</dbReference>
<protein>
    <recommendedName>
        <fullName evidence="9">Tyrosine recombinase XerC</fullName>
    </recommendedName>
</protein>
<dbReference type="Pfam" id="PF02899">
    <property type="entry name" value="Phage_int_SAM_1"/>
    <property type="match status" value="1"/>
</dbReference>
<reference evidence="12" key="1">
    <citation type="submission" date="2022-05" db="EMBL/GenBank/DDBJ databases">
        <authorList>
            <person name="Tuo L."/>
        </authorList>
    </citation>
    <scope>NUCLEOTIDE SEQUENCE</scope>
    <source>
        <strain evidence="12">BSK12Z-4</strain>
    </source>
</reference>
<name>A0A9X2D5W3_9ACTN</name>
<feature type="active site" evidence="9">
    <location>
        <position position="292"/>
    </location>
</feature>
<feature type="domain" description="Tyr recombinase" evidence="10">
    <location>
        <begin position="127"/>
        <end position="314"/>
    </location>
</feature>
<keyword evidence="13" id="KW-1185">Reference proteome</keyword>
<feature type="active site" description="O-(3'-phospho-DNA)-tyrosine intermediate" evidence="9">
    <location>
        <position position="301"/>
    </location>
</feature>
<dbReference type="Pfam" id="PF00589">
    <property type="entry name" value="Phage_integrase"/>
    <property type="match status" value="1"/>
</dbReference>
<dbReference type="InterPro" id="IPR011010">
    <property type="entry name" value="DNA_brk_join_enz"/>
</dbReference>
<dbReference type="InterPro" id="IPR023009">
    <property type="entry name" value="Tyrosine_recombinase_XerC/XerD"/>
</dbReference>
<dbReference type="GO" id="GO:0007059">
    <property type="term" value="P:chromosome segregation"/>
    <property type="evidence" value="ECO:0007669"/>
    <property type="project" value="UniProtKB-UniRule"/>
</dbReference>
<sequence length="320" mass="34401">MTQEAADAGGQEAAEDLLPETWIRVLGDYEDHLRLERDLSPHTVRAYTGDVSSLLVHAHRLGIDRPEELDLRALRSWLALQQTRGGARTTVARRATAARVFTGWLARSGRAPADPGATLASPRAHRTLPAVLRADEVESLLRAAVEAADDGSALGLRDVCALELLYATGVRVGELVGLDLDDVDHDRRVLRVLGKGGKERSVPFGAPAAAALDAWLRHGRSSLATPSSGPALLLGARGGRLDQRAVRTLVHRRVQQVPGAPDVGPHGLRHSAATHLLEGGADLRAVQELLGHASLATTQVYTHVSTDRLRRAYRQAHPRA</sequence>
<organism evidence="12 13">
    <name type="scientific">Nocardioides bruguierae</name>
    <dbReference type="NCBI Taxonomy" id="2945102"/>
    <lineage>
        <taxon>Bacteria</taxon>
        <taxon>Bacillati</taxon>
        <taxon>Actinomycetota</taxon>
        <taxon>Actinomycetes</taxon>
        <taxon>Propionibacteriales</taxon>
        <taxon>Nocardioidaceae</taxon>
        <taxon>Nocardioides</taxon>
    </lineage>
</organism>
<comment type="similarity">
    <text evidence="9">Belongs to the 'phage' integrase family. XerC subfamily.</text>
</comment>
<dbReference type="PROSITE" id="PS51900">
    <property type="entry name" value="CB"/>
    <property type="match status" value="1"/>
</dbReference>
<keyword evidence="6 9" id="KW-0238">DNA-binding</keyword>
<feature type="active site" evidence="9">
    <location>
        <position position="195"/>
    </location>
</feature>
<evidence type="ECO:0000256" key="9">
    <source>
        <dbReference type="HAMAP-Rule" id="MF_01808"/>
    </source>
</evidence>
<dbReference type="GO" id="GO:0005737">
    <property type="term" value="C:cytoplasm"/>
    <property type="evidence" value="ECO:0007669"/>
    <property type="project" value="UniProtKB-SubCell"/>
</dbReference>
<dbReference type="Gene3D" id="1.10.443.10">
    <property type="entry name" value="Intergrase catalytic core"/>
    <property type="match status" value="1"/>
</dbReference>